<gene>
    <name evidence="2" type="ORF">FYJ68_07370</name>
</gene>
<dbReference type="GO" id="GO:0032259">
    <property type="term" value="P:methylation"/>
    <property type="evidence" value="ECO:0007669"/>
    <property type="project" value="UniProtKB-KW"/>
</dbReference>
<dbReference type="InterPro" id="IPR013216">
    <property type="entry name" value="Methyltransf_11"/>
</dbReference>
<name>A0A6N7XS31_9ACTN</name>
<dbReference type="Proteomes" id="UP000469325">
    <property type="component" value="Unassembled WGS sequence"/>
</dbReference>
<dbReference type="SUPFAM" id="SSF53335">
    <property type="entry name" value="S-adenosyl-L-methionine-dependent methyltransferases"/>
    <property type="match status" value="1"/>
</dbReference>
<keyword evidence="3" id="KW-1185">Reference proteome</keyword>
<evidence type="ECO:0000259" key="1">
    <source>
        <dbReference type="Pfam" id="PF08241"/>
    </source>
</evidence>
<keyword evidence="2" id="KW-0489">Methyltransferase</keyword>
<dbReference type="AlphaFoldDB" id="A0A6N7XS31"/>
<keyword evidence="2" id="KW-0808">Transferase</keyword>
<comment type="caution">
    <text evidence="2">The sequence shown here is derived from an EMBL/GenBank/DDBJ whole genome shotgun (WGS) entry which is preliminary data.</text>
</comment>
<dbReference type="CDD" id="cd02440">
    <property type="entry name" value="AdoMet_MTases"/>
    <property type="match status" value="1"/>
</dbReference>
<evidence type="ECO:0000313" key="2">
    <source>
        <dbReference type="EMBL" id="MST72925.1"/>
    </source>
</evidence>
<dbReference type="PANTHER" id="PTHR43591">
    <property type="entry name" value="METHYLTRANSFERASE"/>
    <property type="match status" value="1"/>
</dbReference>
<accession>A0A6N7XS31</accession>
<organism evidence="2 3">
    <name type="scientific">Olsenella porci</name>
    <dbReference type="NCBI Taxonomy" id="2652279"/>
    <lineage>
        <taxon>Bacteria</taxon>
        <taxon>Bacillati</taxon>
        <taxon>Actinomycetota</taxon>
        <taxon>Coriobacteriia</taxon>
        <taxon>Coriobacteriales</taxon>
        <taxon>Atopobiaceae</taxon>
        <taxon>Olsenella</taxon>
    </lineage>
</organism>
<sequence>MGLLRSFFNNTRKPKGPLGRGMLASMNRGHVAVSDWGMGHLGGLAPQSIVELGCGGGRNAHRLLEEYPQAHLVAVDYSEESLAKTEQVNRDFVAEGRCTLVEANVSGLPLEDDSFDLATAFETVYFWPGPVESFREVRRILRDSGTFLVVNESDGTNEADERWTGIIDDLRIYTEEQLRAYLAEAGFTRVEVDHDQRRHWLCLLARK</sequence>
<dbReference type="InterPro" id="IPR029063">
    <property type="entry name" value="SAM-dependent_MTases_sf"/>
</dbReference>
<dbReference type="GO" id="GO:0008757">
    <property type="term" value="F:S-adenosylmethionine-dependent methyltransferase activity"/>
    <property type="evidence" value="ECO:0007669"/>
    <property type="project" value="InterPro"/>
</dbReference>
<feature type="domain" description="Methyltransferase type 11" evidence="1">
    <location>
        <begin position="51"/>
        <end position="148"/>
    </location>
</feature>
<proteinExistence type="predicted"/>
<dbReference type="RefSeq" id="WP_154435542.1">
    <property type="nucleotide sequence ID" value="NZ_VUNC01000005.1"/>
</dbReference>
<dbReference type="PANTHER" id="PTHR43591:SF110">
    <property type="entry name" value="RHODANESE DOMAIN-CONTAINING PROTEIN"/>
    <property type="match status" value="1"/>
</dbReference>
<dbReference type="Gene3D" id="3.40.50.150">
    <property type="entry name" value="Vaccinia Virus protein VP39"/>
    <property type="match status" value="1"/>
</dbReference>
<reference evidence="2 3" key="1">
    <citation type="submission" date="2019-08" db="EMBL/GenBank/DDBJ databases">
        <title>In-depth cultivation of the pig gut microbiome towards novel bacterial diversity and tailored functional studies.</title>
        <authorList>
            <person name="Wylensek D."/>
            <person name="Hitch T.C.A."/>
            <person name="Clavel T."/>
        </authorList>
    </citation>
    <scope>NUCLEOTIDE SEQUENCE [LARGE SCALE GENOMIC DNA]</scope>
    <source>
        <strain evidence="2 3">CA-Schmier-601-WT-1</strain>
    </source>
</reference>
<evidence type="ECO:0000313" key="3">
    <source>
        <dbReference type="Proteomes" id="UP000469325"/>
    </source>
</evidence>
<dbReference type="Pfam" id="PF08241">
    <property type="entry name" value="Methyltransf_11"/>
    <property type="match status" value="1"/>
</dbReference>
<protein>
    <submittedName>
        <fullName evidence="2">Class I SAM-dependent methyltransferase</fullName>
    </submittedName>
</protein>
<dbReference type="EMBL" id="VUNC01000005">
    <property type="protein sequence ID" value="MST72925.1"/>
    <property type="molecule type" value="Genomic_DNA"/>
</dbReference>